<dbReference type="AlphaFoldDB" id="A0A1U7WZ49"/>
<dbReference type="RefSeq" id="XP_009779944.1">
    <property type="nucleotide sequence ID" value="XM_009781642.1"/>
</dbReference>
<accession>A0A1U7WZ49</accession>
<evidence type="ECO:0000313" key="5">
    <source>
        <dbReference type="Proteomes" id="UP000189701"/>
    </source>
</evidence>
<sequence>MKNCCLLEVDVNGQELFLVDKNILVSLSGRLIKLFSKLTGKTRRLKLIFDKFPGGAECFELIAKFCYNGGRIKITPFNMFQLHCAANYLEMNQEMQGKPNLIEQTSSYFQKIHYMTWSELIISLEKCQQLLSFLPSSSILQDFLDCVVGRLEFHNISSPCASSSDNSSMQFSGDISTESKRIYSSQAIWWFADLGFLNLNMFRRIIETMMSNKLDHSVISSFLFYYKRVKCPTASSAQKCRIIETVIKFLSSLDGSFISIRCLFDILQASFTLKMSKCSIVKLEHLIGSQLDRAKLDDLLIPSPAGEKTAYNVNLILRLLDIFFSNSREKLLMYQLKKVAELIDLYIMEVAPDPCLKPCKFLALVAALPDIARESYERIYLALDMYLQVHKYGLSEEEKIKMCGVLSYEKLSEDILKDLAQNESFPARALITAKVTQQNRLSYSATKHI</sequence>
<gene>
    <name evidence="6" type="primary">LOC104229066</name>
</gene>
<protein>
    <submittedName>
        <fullName evidence="6">BTB/POZ domain-containing protein At3g22104-like</fullName>
    </submittedName>
</protein>
<dbReference type="PANTHER" id="PTHR32370">
    <property type="entry name" value="OS12G0117600 PROTEIN"/>
    <property type="match status" value="1"/>
</dbReference>
<dbReference type="UniPathway" id="UPA00143"/>
<organism evidence="5 6">
    <name type="scientific">Nicotiana sylvestris</name>
    <name type="common">Wood tobacco</name>
    <name type="synonym">South American tobacco</name>
    <dbReference type="NCBI Taxonomy" id="4096"/>
    <lineage>
        <taxon>Eukaryota</taxon>
        <taxon>Viridiplantae</taxon>
        <taxon>Streptophyta</taxon>
        <taxon>Embryophyta</taxon>
        <taxon>Tracheophyta</taxon>
        <taxon>Spermatophyta</taxon>
        <taxon>Magnoliopsida</taxon>
        <taxon>eudicotyledons</taxon>
        <taxon>Gunneridae</taxon>
        <taxon>Pentapetalae</taxon>
        <taxon>asterids</taxon>
        <taxon>lamiids</taxon>
        <taxon>Solanales</taxon>
        <taxon>Solanaceae</taxon>
        <taxon>Nicotianoideae</taxon>
        <taxon>Nicotianeae</taxon>
        <taxon>Nicotiana</taxon>
    </lineage>
</organism>
<name>A0A1U7WZ49_NICSY</name>
<dbReference type="PROSITE" id="PS51649">
    <property type="entry name" value="NPH3"/>
    <property type="match status" value="1"/>
</dbReference>
<evidence type="ECO:0000256" key="1">
    <source>
        <dbReference type="ARBA" id="ARBA00004906"/>
    </source>
</evidence>
<feature type="domain" description="NPH3" evidence="4">
    <location>
        <begin position="188"/>
        <end position="440"/>
    </location>
</feature>
<dbReference type="InterPro" id="IPR043454">
    <property type="entry name" value="NPH3/RPT2-like"/>
</dbReference>
<evidence type="ECO:0000313" key="6">
    <source>
        <dbReference type="RefSeq" id="XP_009779944.1"/>
    </source>
</evidence>
<dbReference type="STRING" id="4096.A0A1U7WZ49"/>
<comment type="pathway">
    <text evidence="1">Protein modification; protein ubiquitination.</text>
</comment>
<evidence type="ECO:0000256" key="2">
    <source>
        <dbReference type="ARBA" id="ARBA00022786"/>
    </source>
</evidence>
<comment type="similarity">
    <text evidence="3">Belongs to the NPH3 family.</text>
</comment>
<reference evidence="6" key="2">
    <citation type="submission" date="2025-08" db="UniProtKB">
        <authorList>
            <consortium name="RefSeq"/>
        </authorList>
    </citation>
    <scope>IDENTIFICATION</scope>
    <source>
        <tissue evidence="6">Leaf</tissue>
    </source>
</reference>
<reference evidence="5" key="1">
    <citation type="journal article" date="2013" name="Genome Biol.">
        <title>Reference genomes and transcriptomes of Nicotiana sylvestris and Nicotiana tomentosiformis.</title>
        <authorList>
            <person name="Sierro N."/>
            <person name="Battey J.N."/>
            <person name="Ouadi S."/>
            <person name="Bovet L."/>
            <person name="Goepfert S."/>
            <person name="Bakaher N."/>
            <person name="Peitsch M.C."/>
            <person name="Ivanov N.V."/>
        </authorList>
    </citation>
    <scope>NUCLEOTIDE SEQUENCE [LARGE SCALE GENOMIC DNA]</scope>
</reference>
<dbReference type="OrthoDB" id="624345at2759"/>
<dbReference type="Pfam" id="PF03000">
    <property type="entry name" value="NPH3"/>
    <property type="match status" value="1"/>
</dbReference>
<dbReference type="GO" id="GO:0016567">
    <property type="term" value="P:protein ubiquitination"/>
    <property type="evidence" value="ECO:0007669"/>
    <property type="project" value="UniProtKB-UniPathway"/>
</dbReference>
<dbReference type="Proteomes" id="UP000189701">
    <property type="component" value="Unplaced"/>
</dbReference>
<dbReference type="InterPro" id="IPR027356">
    <property type="entry name" value="NPH3_dom"/>
</dbReference>
<keyword evidence="5" id="KW-1185">Reference proteome</keyword>
<keyword evidence="2" id="KW-0833">Ubl conjugation pathway</keyword>
<evidence type="ECO:0000256" key="3">
    <source>
        <dbReference type="PROSITE-ProRule" id="PRU00982"/>
    </source>
</evidence>
<dbReference type="eggNOG" id="ENOG502QW1N">
    <property type="taxonomic scope" value="Eukaryota"/>
</dbReference>
<dbReference type="SUPFAM" id="SSF54695">
    <property type="entry name" value="POZ domain"/>
    <property type="match status" value="1"/>
</dbReference>
<proteinExistence type="inferred from homology"/>
<dbReference type="InterPro" id="IPR011333">
    <property type="entry name" value="SKP1/BTB/POZ_sf"/>
</dbReference>
<dbReference type="Gene3D" id="3.30.710.10">
    <property type="entry name" value="Potassium Channel Kv1.1, Chain A"/>
    <property type="match status" value="1"/>
</dbReference>
<evidence type="ECO:0000259" key="4">
    <source>
        <dbReference type="PROSITE" id="PS51649"/>
    </source>
</evidence>